<name>A0A645HYJ7_9ZZZZ</name>
<evidence type="ECO:0000256" key="1">
    <source>
        <dbReference type="SAM" id="MobiDB-lite"/>
    </source>
</evidence>
<gene>
    <name evidence="2" type="ORF">SDC9_191531</name>
</gene>
<feature type="compositionally biased region" description="Basic and acidic residues" evidence="1">
    <location>
        <begin position="112"/>
        <end position="136"/>
    </location>
</feature>
<evidence type="ECO:0000313" key="2">
    <source>
        <dbReference type="EMBL" id="MPN43970.1"/>
    </source>
</evidence>
<feature type="compositionally biased region" description="Low complexity" evidence="1">
    <location>
        <begin position="137"/>
        <end position="150"/>
    </location>
</feature>
<feature type="compositionally biased region" description="Basic and acidic residues" evidence="1">
    <location>
        <begin position="74"/>
        <end position="102"/>
    </location>
</feature>
<organism evidence="2">
    <name type="scientific">bioreactor metagenome</name>
    <dbReference type="NCBI Taxonomy" id="1076179"/>
    <lineage>
        <taxon>unclassified sequences</taxon>
        <taxon>metagenomes</taxon>
        <taxon>ecological metagenomes</taxon>
    </lineage>
</organism>
<reference evidence="2" key="1">
    <citation type="submission" date="2019-08" db="EMBL/GenBank/DDBJ databases">
        <authorList>
            <person name="Kucharzyk K."/>
            <person name="Murdoch R.W."/>
            <person name="Higgins S."/>
            <person name="Loffler F."/>
        </authorList>
    </citation>
    <scope>NUCLEOTIDE SEQUENCE</scope>
</reference>
<sequence>MEADEGRRRQRRGSGESHENVLLPASAEAVLRERGLPENDPGGSRKGDDVPSRGVHGADPEALSGRPETAPSRVQHDPRSEYRQGDDERFVGKDRGFFRRIDSAQGAHRRRAGDAREEDRHADHEVRGLQDRRQGAREAASARRMAAAGL</sequence>
<feature type="region of interest" description="Disordered" evidence="1">
    <location>
        <begin position="1"/>
        <end position="150"/>
    </location>
</feature>
<dbReference type="AlphaFoldDB" id="A0A645HYJ7"/>
<proteinExistence type="predicted"/>
<feature type="compositionally biased region" description="Basic and acidic residues" evidence="1">
    <location>
        <begin position="30"/>
        <end position="59"/>
    </location>
</feature>
<protein>
    <submittedName>
        <fullName evidence="2">Uncharacterized protein</fullName>
    </submittedName>
</protein>
<dbReference type="EMBL" id="VSSQ01102737">
    <property type="protein sequence ID" value="MPN43970.1"/>
    <property type="molecule type" value="Genomic_DNA"/>
</dbReference>
<feature type="compositionally biased region" description="Basic and acidic residues" evidence="1">
    <location>
        <begin position="1"/>
        <end position="19"/>
    </location>
</feature>
<comment type="caution">
    <text evidence="2">The sequence shown here is derived from an EMBL/GenBank/DDBJ whole genome shotgun (WGS) entry which is preliminary data.</text>
</comment>
<accession>A0A645HYJ7</accession>